<feature type="transmembrane region" description="Helical" evidence="1">
    <location>
        <begin position="173"/>
        <end position="197"/>
    </location>
</feature>
<dbReference type="Proteomes" id="UP000178925">
    <property type="component" value="Unassembled WGS sequence"/>
</dbReference>
<evidence type="ECO:0000313" key="3">
    <source>
        <dbReference type="Proteomes" id="UP000178925"/>
    </source>
</evidence>
<accession>A0A1F5SIN9</accession>
<protein>
    <recommendedName>
        <fullName evidence="4">DUF4013 domain-containing protein</fullName>
    </recommendedName>
</protein>
<keyword evidence="1" id="KW-0812">Transmembrane</keyword>
<feature type="transmembrane region" description="Helical" evidence="1">
    <location>
        <begin position="230"/>
        <end position="259"/>
    </location>
</feature>
<keyword evidence="1" id="KW-1133">Transmembrane helix</keyword>
<feature type="transmembrane region" description="Helical" evidence="1">
    <location>
        <begin position="266"/>
        <end position="292"/>
    </location>
</feature>
<dbReference type="EMBL" id="MFGC01000045">
    <property type="protein sequence ID" value="OGF26540.1"/>
    <property type="molecule type" value="Genomic_DNA"/>
</dbReference>
<gene>
    <name evidence="2" type="ORF">A2242_03995</name>
</gene>
<evidence type="ECO:0000313" key="2">
    <source>
        <dbReference type="EMBL" id="OGF26540.1"/>
    </source>
</evidence>
<evidence type="ECO:0000256" key="1">
    <source>
        <dbReference type="SAM" id="Phobius"/>
    </source>
</evidence>
<comment type="caution">
    <text evidence="2">The sequence shown here is derived from an EMBL/GenBank/DDBJ whole genome shotgun (WGS) entry which is preliminary data.</text>
</comment>
<feature type="transmembrane region" description="Helical" evidence="1">
    <location>
        <begin position="123"/>
        <end position="140"/>
    </location>
</feature>
<organism evidence="2 3">
    <name type="scientific">Candidatus Falkowbacteria bacterium RIFOXYA2_FULL_47_9</name>
    <dbReference type="NCBI Taxonomy" id="1797995"/>
    <lineage>
        <taxon>Bacteria</taxon>
        <taxon>Candidatus Falkowiibacteriota</taxon>
    </lineage>
</organism>
<reference evidence="2 3" key="1">
    <citation type="journal article" date="2016" name="Nat. Commun.">
        <title>Thousands of microbial genomes shed light on interconnected biogeochemical processes in an aquifer system.</title>
        <authorList>
            <person name="Anantharaman K."/>
            <person name="Brown C.T."/>
            <person name="Hug L.A."/>
            <person name="Sharon I."/>
            <person name="Castelle C.J."/>
            <person name="Probst A.J."/>
            <person name="Thomas B.C."/>
            <person name="Singh A."/>
            <person name="Wilkins M.J."/>
            <person name="Karaoz U."/>
            <person name="Brodie E.L."/>
            <person name="Williams K.H."/>
            <person name="Hubbard S.S."/>
            <person name="Banfield J.F."/>
        </authorList>
    </citation>
    <scope>NUCLEOTIDE SEQUENCE [LARGE SCALE GENOMIC DNA]</scope>
</reference>
<name>A0A1F5SIN9_9BACT</name>
<feature type="transmembrane region" description="Helical" evidence="1">
    <location>
        <begin position="20"/>
        <end position="37"/>
    </location>
</feature>
<keyword evidence="1" id="KW-0472">Membrane</keyword>
<proteinExistence type="predicted"/>
<evidence type="ECO:0008006" key="4">
    <source>
        <dbReference type="Google" id="ProtNLM"/>
    </source>
</evidence>
<feature type="transmembrane region" description="Helical" evidence="1">
    <location>
        <begin position="80"/>
        <end position="102"/>
    </location>
</feature>
<sequence>MFNYKDLIVSAAHIVWRNKYLWFFGFFSAFLTSGGVFQKLYSNDSSGFAADWQRLRATGIFDFSILYNIAALAHTDPLGLFLRIVALLVVLVLGAFVFWLAVVSQGALISGVAAIRRNGKMDFKKALGGGISCFWPVFFFRVIEKIFIVVMLALAALTTANAIIYSPNFVLRVAAVVVFIIAVIATFGFMLIIRYALSASIISGRRFIDAFTDGFALLKNNLPVSIEVGLVIFCLNVALGFAALMLLAAAVIPFALLLFVFYKFTFVAGLTFVLVSGTAALFVSVALIGALLSSFSDALWTILFLTISKTKSSSYLGRWLRFAQKK</sequence>
<feature type="transmembrane region" description="Helical" evidence="1">
    <location>
        <begin position="146"/>
        <end position="166"/>
    </location>
</feature>
<dbReference type="AlphaFoldDB" id="A0A1F5SIN9"/>
<feature type="transmembrane region" description="Helical" evidence="1">
    <location>
        <begin position="298"/>
        <end position="317"/>
    </location>
</feature>